<accession>A0A7D6W3D0</accession>
<dbReference type="GO" id="GO:0003700">
    <property type="term" value="F:DNA-binding transcription factor activity"/>
    <property type="evidence" value="ECO:0007669"/>
    <property type="project" value="InterPro"/>
</dbReference>
<evidence type="ECO:0000259" key="4">
    <source>
        <dbReference type="PROSITE" id="PS50995"/>
    </source>
</evidence>
<dbReference type="SUPFAM" id="SSF46785">
    <property type="entry name" value="Winged helix' DNA-binding domain"/>
    <property type="match status" value="1"/>
</dbReference>
<feature type="domain" description="HTH marR-type" evidence="4">
    <location>
        <begin position="4"/>
        <end position="136"/>
    </location>
</feature>
<evidence type="ECO:0000256" key="1">
    <source>
        <dbReference type="ARBA" id="ARBA00023015"/>
    </source>
</evidence>
<dbReference type="InterPro" id="IPR000835">
    <property type="entry name" value="HTH_MarR-typ"/>
</dbReference>
<evidence type="ECO:0000313" key="5">
    <source>
        <dbReference type="EMBL" id="QLY81771.1"/>
    </source>
</evidence>
<dbReference type="InterPro" id="IPR036388">
    <property type="entry name" value="WH-like_DNA-bd_sf"/>
</dbReference>
<evidence type="ECO:0000256" key="3">
    <source>
        <dbReference type="ARBA" id="ARBA00023163"/>
    </source>
</evidence>
<keyword evidence="1" id="KW-0805">Transcription regulation</keyword>
<proteinExistence type="predicted"/>
<dbReference type="Pfam" id="PF01047">
    <property type="entry name" value="MarR"/>
    <property type="match status" value="1"/>
</dbReference>
<dbReference type="AlphaFoldDB" id="A0A7D6W3D0"/>
<reference evidence="5 6" key="1">
    <citation type="submission" date="2020-07" db="EMBL/GenBank/DDBJ databases">
        <title>Electron transfer.</title>
        <authorList>
            <person name="Huang L."/>
            <person name="Liu X."/>
            <person name="Zhou S."/>
        </authorList>
    </citation>
    <scope>NUCLEOTIDE SEQUENCE [LARGE SCALE GENOMIC DNA]</scope>
    <source>
        <strain evidence="5 6">Lx1</strain>
    </source>
</reference>
<dbReference type="PANTHER" id="PTHR42756">
    <property type="entry name" value="TRANSCRIPTIONAL REGULATOR, MARR"/>
    <property type="match status" value="1"/>
</dbReference>
<evidence type="ECO:0000313" key="6">
    <source>
        <dbReference type="Proteomes" id="UP000512286"/>
    </source>
</evidence>
<dbReference type="Gene3D" id="1.10.10.10">
    <property type="entry name" value="Winged helix-like DNA-binding domain superfamily/Winged helix DNA-binding domain"/>
    <property type="match status" value="1"/>
</dbReference>
<name>A0A7D6W3D0_9CLOT</name>
<dbReference type="Proteomes" id="UP000512286">
    <property type="component" value="Chromosome"/>
</dbReference>
<organism evidence="5 6">
    <name type="scientific">Clostridium intestinale</name>
    <dbReference type="NCBI Taxonomy" id="36845"/>
    <lineage>
        <taxon>Bacteria</taxon>
        <taxon>Bacillati</taxon>
        <taxon>Bacillota</taxon>
        <taxon>Clostridia</taxon>
        <taxon>Eubacteriales</taxon>
        <taxon>Clostridiaceae</taxon>
        <taxon>Clostridium</taxon>
    </lineage>
</organism>
<dbReference type="InterPro" id="IPR036390">
    <property type="entry name" value="WH_DNA-bd_sf"/>
</dbReference>
<keyword evidence="3" id="KW-0804">Transcription</keyword>
<dbReference type="GO" id="GO:0003677">
    <property type="term" value="F:DNA binding"/>
    <property type="evidence" value="ECO:0007669"/>
    <property type="project" value="UniProtKB-KW"/>
</dbReference>
<dbReference type="RefSeq" id="WP_021802302.1">
    <property type="nucleotide sequence ID" value="NZ_CP059378.1"/>
</dbReference>
<dbReference type="SMART" id="SM00347">
    <property type="entry name" value="HTH_MARR"/>
    <property type="match status" value="1"/>
</dbReference>
<dbReference type="GO" id="GO:0005737">
    <property type="term" value="C:cytoplasm"/>
    <property type="evidence" value="ECO:0007669"/>
    <property type="project" value="UniProtKB-SubCell"/>
</dbReference>
<dbReference type="KEGG" id="cint:HZF06_09355"/>
<dbReference type="PANTHER" id="PTHR42756:SF1">
    <property type="entry name" value="TRANSCRIPTIONAL REPRESSOR OF EMRAB OPERON"/>
    <property type="match status" value="1"/>
</dbReference>
<dbReference type="EMBL" id="CP059378">
    <property type="protein sequence ID" value="QLY81771.1"/>
    <property type="molecule type" value="Genomic_DNA"/>
</dbReference>
<sequence>MEIQNILGYLLNTSARFIKREMDKNLDKYDLTTSQWAVIKLLYNKKELTQAQIADELKSDRATAGNVILNLYEKKYVDKRIGEKDRRTYIICLTEKAMKAVNEIELIAEEVTRKALYGLDDKHIKIMYEGLNKVINNLSEGENLYDMEGRNI</sequence>
<evidence type="ECO:0000256" key="2">
    <source>
        <dbReference type="ARBA" id="ARBA00023125"/>
    </source>
</evidence>
<keyword evidence="2" id="KW-0238">DNA-binding</keyword>
<gene>
    <name evidence="5" type="ORF">HZF06_09355</name>
</gene>
<dbReference type="PROSITE" id="PS50995">
    <property type="entry name" value="HTH_MARR_2"/>
    <property type="match status" value="1"/>
</dbReference>
<protein>
    <submittedName>
        <fullName evidence="5">MarR family transcriptional regulator</fullName>
    </submittedName>
</protein>